<keyword evidence="7" id="KW-1185">Reference proteome</keyword>
<dbReference type="SUPFAM" id="SSF53474">
    <property type="entry name" value="alpha/beta-Hydrolases"/>
    <property type="match status" value="1"/>
</dbReference>
<comment type="caution">
    <text evidence="6">The sequence shown here is derived from an EMBL/GenBank/DDBJ whole genome shotgun (WGS) entry which is preliminary data.</text>
</comment>
<evidence type="ECO:0000256" key="3">
    <source>
        <dbReference type="ARBA" id="ARBA00023157"/>
    </source>
</evidence>
<keyword evidence="2 4" id="KW-0378">Hydrolase</keyword>
<dbReference type="EC" id="3.1.1.-" evidence="4"/>
<comment type="similarity">
    <text evidence="1 4">Belongs to the type-B carboxylesterase/lipase family.</text>
</comment>
<dbReference type="InterPro" id="IPR050309">
    <property type="entry name" value="Type-B_Carboxylest/Lipase"/>
</dbReference>
<dbReference type="Pfam" id="PF00135">
    <property type="entry name" value="COesterase"/>
    <property type="match status" value="1"/>
</dbReference>
<dbReference type="AlphaFoldDB" id="A0AAV7KUQ8"/>
<gene>
    <name evidence="6" type="ORF">NDU88_002630</name>
</gene>
<dbReference type="FunFam" id="3.40.50.1820:FF:000011">
    <property type="entry name" value="Carboxylic ester hydrolase"/>
    <property type="match status" value="1"/>
</dbReference>
<feature type="domain" description="Carboxylesterase type B" evidence="5">
    <location>
        <begin position="15"/>
        <end position="532"/>
    </location>
</feature>
<dbReference type="InterPro" id="IPR029058">
    <property type="entry name" value="AB_hydrolase_fold"/>
</dbReference>
<dbReference type="InterPro" id="IPR019819">
    <property type="entry name" value="Carboxylesterase_B_CS"/>
</dbReference>
<proteinExistence type="inferred from homology"/>
<sequence>MRTGVASKGQDAHGPIVATKYGQVQGTQLRVKGTDRAVNTFLGIPFAKPPLGKLRFSPPERPEPWNDIRDATAYPPLCIQDLKGIDLVKQIAQVQIPDFKISEDCLYLNIYTPAKVKKNDKLPVMVFIHGGALVLGGASMYDGSAISAYENVDVVIIQYRLGTLGFFSTGDEHARGNWGFLDQVAALQWVQENIEPFGGDPQSVTIFGESAGGISVAALALSPLSKGLFHKAISESGVSIMPGVVCADREVAVAINKAVANFTGCDLTDSAAAVSCMRRKTEVEILKPFLNWKSQVVPAVTDGVFFLKNPEDILSDLESNPVPFIIGVNNHELGWIIPIAMNISQTTLKEGLNRETVKSLLQMSAPLLGSMSEFIHFIVDEYLGDTEDPILIRDSYFEMVADIMFVFPSVKTARYHRDTGLPVYFYEFQHRPSQYRDSRPDFVKCDHGDELGFVFGGPFLDHDVIFSDNSTDEEKDLSKTMMKYWANFARNGNPNGDGVAEWPVYDADEQYLQISLQQKTGKQFKQDRMMFWSHTLPEKINALNALKKEREEL</sequence>
<dbReference type="PANTHER" id="PTHR11559">
    <property type="entry name" value="CARBOXYLESTERASE"/>
    <property type="match status" value="1"/>
</dbReference>
<dbReference type="PROSITE" id="PS00941">
    <property type="entry name" value="CARBOXYLESTERASE_B_2"/>
    <property type="match status" value="1"/>
</dbReference>
<evidence type="ECO:0000256" key="4">
    <source>
        <dbReference type="RuleBase" id="RU361235"/>
    </source>
</evidence>
<dbReference type="EMBL" id="JANPWB010000016">
    <property type="protein sequence ID" value="KAJ1082462.1"/>
    <property type="molecule type" value="Genomic_DNA"/>
</dbReference>
<evidence type="ECO:0000256" key="2">
    <source>
        <dbReference type="ARBA" id="ARBA00022801"/>
    </source>
</evidence>
<protein>
    <recommendedName>
        <fullName evidence="4">Carboxylic ester hydrolase</fullName>
        <ecNumber evidence="4">3.1.1.-</ecNumber>
    </recommendedName>
</protein>
<dbReference type="InterPro" id="IPR002018">
    <property type="entry name" value="CarbesteraseB"/>
</dbReference>
<name>A0AAV7KUQ8_PLEWA</name>
<dbReference type="CDD" id="cd00312">
    <property type="entry name" value="Esterase_lipase"/>
    <property type="match status" value="1"/>
</dbReference>
<evidence type="ECO:0000259" key="5">
    <source>
        <dbReference type="Pfam" id="PF00135"/>
    </source>
</evidence>
<dbReference type="GO" id="GO:0016787">
    <property type="term" value="F:hydrolase activity"/>
    <property type="evidence" value="ECO:0007669"/>
    <property type="project" value="UniProtKB-KW"/>
</dbReference>
<evidence type="ECO:0000313" key="7">
    <source>
        <dbReference type="Proteomes" id="UP001066276"/>
    </source>
</evidence>
<organism evidence="6 7">
    <name type="scientific">Pleurodeles waltl</name>
    <name type="common">Iberian ribbed newt</name>
    <dbReference type="NCBI Taxonomy" id="8319"/>
    <lineage>
        <taxon>Eukaryota</taxon>
        <taxon>Metazoa</taxon>
        <taxon>Chordata</taxon>
        <taxon>Craniata</taxon>
        <taxon>Vertebrata</taxon>
        <taxon>Euteleostomi</taxon>
        <taxon>Amphibia</taxon>
        <taxon>Batrachia</taxon>
        <taxon>Caudata</taxon>
        <taxon>Salamandroidea</taxon>
        <taxon>Salamandridae</taxon>
        <taxon>Pleurodelinae</taxon>
        <taxon>Pleurodeles</taxon>
    </lineage>
</organism>
<dbReference type="PROSITE" id="PS00122">
    <property type="entry name" value="CARBOXYLESTERASE_B_1"/>
    <property type="match status" value="1"/>
</dbReference>
<accession>A0AAV7KUQ8</accession>
<dbReference type="Gene3D" id="3.40.50.1820">
    <property type="entry name" value="alpha/beta hydrolase"/>
    <property type="match status" value="1"/>
</dbReference>
<dbReference type="InterPro" id="IPR019826">
    <property type="entry name" value="Carboxylesterase_B_AS"/>
</dbReference>
<evidence type="ECO:0000256" key="1">
    <source>
        <dbReference type="ARBA" id="ARBA00005964"/>
    </source>
</evidence>
<reference evidence="6" key="1">
    <citation type="journal article" date="2022" name="bioRxiv">
        <title>Sequencing and chromosome-scale assembly of the giantPleurodeles waltlgenome.</title>
        <authorList>
            <person name="Brown T."/>
            <person name="Elewa A."/>
            <person name="Iarovenko S."/>
            <person name="Subramanian E."/>
            <person name="Araus A.J."/>
            <person name="Petzold A."/>
            <person name="Susuki M."/>
            <person name="Suzuki K.-i.T."/>
            <person name="Hayashi T."/>
            <person name="Toyoda A."/>
            <person name="Oliveira C."/>
            <person name="Osipova E."/>
            <person name="Leigh N.D."/>
            <person name="Simon A."/>
            <person name="Yun M.H."/>
        </authorList>
    </citation>
    <scope>NUCLEOTIDE SEQUENCE</scope>
    <source>
        <strain evidence="6">20211129_DDA</strain>
        <tissue evidence="6">Liver</tissue>
    </source>
</reference>
<evidence type="ECO:0000313" key="6">
    <source>
        <dbReference type="EMBL" id="KAJ1082462.1"/>
    </source>
</evidence>
<dbReference type="Proteomes" id="UP001066276">
    <property type="component" value="Chromosome 12"/>
</dbReference>
<keyword evidence="3" id="KW-1015">Disulfide bond</keyword>